<evidence type="ECO:0000256" key="1">
    <source>
        <dbReference type="SAM" id="Phobius"/>
    </source>
</evidence>
<gene>
    <name evidence="2" type="ORF">S06H3_11210</name>
</gene>
<dbReference type="AlphaFoldDB" id="X1MI04"/>
<comment type="caution">
    <text evidence="2">The sequence shown here is derived from an EMBL/GenBank/DDBJ whole genome shotgun (WGS) entry which is preliminary data.</text>
</comment>
<dbReference type="Gene3D" id="3.30.70.60">
    <property type="match status" value="1"/>
</dbReference>
<feature type="non-terminal residue" evidence="2">
    <location>
        <position position="1"/>
    </location>
</feature>
<dbReference type="EMBL" id="BARV01005369">
    <property type="protein sequence ID" value="GAI14350.1"/>
    <property type="molecule type" value="Genomic_DNA"/>
</dbReference>
<name>X1MI04_9ZZZZ</name>
<evidence type="ECO:0008006" key="3">
    <source>
        <dbReference type="Google" id="ProtNLM"/>
    </source>
</evidence>
<keyword evidence="1" id="KW-0812">Transmembrane</keyword>
<dbReference type="InterPro" id="IPR007445">
    <property type="entry name" value="PilO"/>
</dbReference>
<accession>X1MI04</accession>
<organism evidence="2">
    <name type="scientific">marine sediment metagenome</name>
    <dbReference type="NCBI Taxonomy" id="412755"/>
    <lineage>
        <taxon>unclassified sequences</taxon>
        <taxon>metagenomes</taxon>
        <taxon>ecological metagenomes</taxon>
    </lineage>
</organism>
<proteinExistence type="predicted"/>
<keyword evidence="1" id="KW-1133">Transmembrane helix</keyword>
<dbReference type="GO" id="GO:0043683">
    <property type="term" value="P:type IV pilus assembly"/>
    <property type="evidence" value="ECO:0007669"/>
    <property type="project" value="InterPro"/>
</dbReference>
<protein>
    <recommendedName>
        <fullName evidence="3">Pilus assembly protein PilO</fullName>
    </recommendedName>
</protein>
<evidence type="ECO:0000313" key="2">
    <source>
        <dbReference type="EMBL" id="GAI14350.1"/>
    </source>
</evidence>
<dbReference type="PANTHER" id="PTHR39555">
    <property type="entry name" value="FIMBRIAL ASSEMBLY PROTEIN PILO-LIKE PROTEIN-RELATED"/>
    <property type="match status" value="1"/>
</dbReference>
<dbReference type="PANTHER" id="PTHR39555:SF1">
    <property type="entry name" value="TYPE IV PILUS INNER MEMBRANE COMPONENT PILO"/>
    <property type="match status" value="1"/>
</dbReference>
<feature type="transmembrane region" description="Helical" evidence="1">
    <location>
        <begin position="12"/>
        <end position="30"/>
    </location>
</feature>
<dbReference type="Pfam" id="PF04350">
    <property type="entry name" value="PilO"/>
    <property type="match status" value="1"/>
</dbReference>
<dbReference type="InterPro" id="IPR014717">
    <property type="entry name" value="Transl_elong_EF1B/ribsomal_bS6"/>
</dbReference>
<keyword evidence="1" id="KW-0472">Membrane</keyword>
<sequence length="186" mass="21303">EIRKNFFMSKSIAIVILLISILVIGVFLIWPKYQDLRSLQLEIGKKTAELQYKEKHISNLQEVSEELEKYKPELSKIDSILPFNPSLPSLFNFLQKASSQNGLIFRNVDSFSMTTPKEKPGIKEISLNLGVSGSYSAFRNFLSTLEKSARLIEIENISFSSPEEKPTVPTQETPFDFDLRIKVYSY</sequence>
<reference evidence="2" key="1">
    <citation type="journal article" date="2014" name="Front. Microbiol.">
        <title>High frequency of phylogenetically diverse reductive dehalogenase-homologous genes in deep subseafloor sedimentary metagenomes.</title>
        <authorList>
            <person name="Kawai M."/>
            <person name="Futagami T."/>
            <person name="Toyoda A."/>
            <person name="Takaki Y."/>
            <person name="Nishi S."/>
            <person name="Hori S."/>
            <person name="Arai W."/>
            <person name="Tsubouchi T."/>
            <person name="Morono Y."/>
            <person name="Uchiyama I."/>
            <person name="Ito T."/>
            <person name="Fujiyama A."/>
            <person name="Inagaki F."/>
            <person name="Takami H."/>
        </authorList>
    </citation>
    <scope>NUCLEOTIDE SEQUENCE</scope>
    <source>
        <strain evidence="2">Expedition CK06-06</strain>
    </source>
</reference>
<dbReference type="GO" id="GO:0043107">
    <property type="term" value="P:type IV pilus-dependent motility"/>
    <property type="evidence" value="ECO:0007669"/>
    <property type="project" value="InterPro"/>
</dbReference>